<dbReference type="PANTHER" id="PTHR43649">
    <property type="entry name" value="ARABINOSE-BINDING PROTEIN-RELATED"/>
    <property type="match status" value="1"/>
</dbReference>
<evidence type="ECO:0000313" key="4">
    <source>
        <dbReference type="EMBL" id="QPM67070.1"/>
    </source>
</evidence>
<dbReference type="AlphaFoldDB" id="A0A7T1AJJ2"/>
<feature type="signal peptide" evidence="3">
    <location>
        <begin position="1"/>
        <end position="24"/>
    </location>
</feature>
<comment type="similarity">
    <text evidence="2">Belongs to the bacterial solute-binding protein 1 family.</text>
</comment>
<dbReference type="KEGG" id="alam:RT761_00258"/>
<accession>A0A7T1AJJ2</accession>
<evidence type="ECO:0000256" key="1">
    <source>
        <dbReference type="ARBA" id="ARBA00004418"/>
    </source>
</evidence>
<dbReference type="InterPro" id="IPR050490">
    <property type="entry name" value="Bact_solute-bd_prot1"/>
</dbReference>
<sequence>MKSLMKMFLVGILVVFLLGSVAMAADPVTIRFWGGWTGPDKFGMEKIVNNFMAENPDIKVEFFTAPWTEVFTKFSTTYGTNASPDLLAMHVSDISQFATRGMLMNVEDIAISNNIKAEDFPLNVWEGQFYDGEQYGIPLDYHPMAVYKNADMYTAAGIDPNITWNTMESFIDSMQKTTKDDVFGLAIGVNHSHTMRYWYGWLFQQEGGAFLNEEQNQAVFNSDQGVKALQFMHDLSYKYQVVPPHESDIDKDFLSGKVANLMEGPWWVPGVKEQKDLNIVVAPFPQVFEKPAVWAGSHTLTLPKRADQAKIEATIKLLSYIVTHSVDWGNSGQIPASLSVIQSEAYKNLPDYKYYKVFIEQANNIHFEPLVVQTASFGADNTMSPVLNAILAVMLDEADPKEALDLAVSEINAIF</sequence>
<dbReference type="SUPFAM" id="SSF53850">
    <property type="entry name" value="Periplasmic binding protein-like II"/>
    <property type="match status" value="1"/>
</dbReference>
<dbReference type="Gene3D" id="3.40.190.10">
    <property type="entry name" value="Periplasmic binding protein-like II"/>
    <property type="match status" value="1"/>
</dbReference>
<proteinExistence type="inferred from homology"/>
<organism evidence="4 5">
    <name type="scientific">Atribacter laminatus</name>
    <dbReference type="NCBI Taxonomy" id="2847778"/>
    <lineage>
        <taxon>Bacteria</taxon>
        <taxon>Pseudomonadati</taxon>
        <taxon>Atribacterota</taxon>
        <taxon>Atribacteria</taxon>
        <taxon>Atribacterales</taxon>
        <taxon>Atribacteraceae</taxon>
        <taxon>Atribacter</taxon>
    </lineage>
</organism>
<evidence type="ECO:0000256" key="2">
    <source>
        <dbReference type="ARBA" id="ARBA00008520"/>
    </source>
</evidence>
<keyword evidence="5" id="KW-1185">Reference proteome</keyword>
<dbReference type="InterPro" id="IPR006059">
    <property type="entry name" value="SBP"/>
</dbReference>
<dbReference type="Proteomes" id="UP000594463">
    <property type="component" value="Chromosome"/>
</dbReference>
<dbReference type="EMBL" id="CP065383">
    <property type="protein sequence ID" value="QPM67070.1"/>
    <property type="molecule type" value="Genomic_DNA"/>
</dbReference>
<dbReference type="Pfam" id="PF13416">
    <property type="entry name" value="SBP_bac_8"/>
    <property type="match status" value="1"/>
</dbReference>
<dbReference type="PANTHER" id="PTHR43649:SF12">
    <property type="entry name" value="DIACETYLCHITOBIOSE BINDING PROTEIN DASA"/>
    <property type="match status" value="1"/>
</dbReference>
<gene>
    <name evidence="4" type="primary">yesO_1</name>
    <name evidence="4" type="ORF">RT761_00258</name>
</gene>
<keyword evidence="3" id="KW-0732">Signal</keyword>
<dbReference type="GO" id="GO:0042597">
    <property type="term" value="C:periplasmic space"/>
    <property type="evidence" value="ECO:0007669"/>
    <property type="project" value="UniProtKB-SubCell"/>
</dbReference>
<feature type="chain" id="PRO_5031198028" evidence="3">
    <location>
        <begin position="25"/>
        <end position="415"/>
    </location>
</feature>
<dbReference type="RefSeq" id="WP_218112294.1">
    <property type="nucleotide sequence ID" value="NZ_CP065383.1"/>
</dbReference>
<name>A0A7T1AJJ2_ATRLM</name>
<evidence type="ECO:0000256" key="3">
    <source>
        <dbReference type="SAM" id="SignalP"/>
    </source>
</evidence>
<comment type="subcellular location">
    <subcellularLocation>
        <location evidence="1">Periplasm</location>
    </subcellularLocation>
</comment>
<evidence type="ECO:0000313" key="5">
    <source>
        <dbReference type="Proteomes" id="UP000594463"/>
    </source>
</evidence>
<protein>
    <submittedName>
        <fullName evidence="4">ABC transporter substrate-binding protein YesO</fullName>
    </submittedName>
</protein>
<dbReference type="CDD" id="cd14748">
    <property type="entry name" value="PBP2_UgpB"/>
    <property type="match status" value="1"/>
</dbReference>
<reference evidence="4 5" key="1">
    <citation type="journal article" date="2021" name="Nat. Commun.">
        <title>Isolation of a member of the candidate phylum Atribacteria reveals a unique cell membrane structure.</title>
        <authorList>
            <person name="Taiki K."/>
            <person name="Nobu M.K."/>
            <person name="Kusada H."/>
            <person name="Meng X.-Y."/>
            <person name="Hosoki N."/>
            <person name="Uematsu K."/>
            <person name="Yoshioka H."/>
            <person name="Kamagata Y."/>
            <person name="Tamaki H."/>
        </authorList>
    </citation>
    <scope>NUCLEOTIDE SEQUENCE [LARGE SCALE GENOMIC DNA]</scope>
    <source>
        <strain evidence="4 5">RT761</strain>
    </source>
</reference>